<evidence type="ECO:0000313" key="10">
    <source>
        <dbReference type="Proteomes" id="UP000429958"/>
    </source>
</evidence>
<evidence type="ECO:0000256" key="7">
    <source>
        <dbReference type="RuleBase" id="RU363032"/>
    </source>
</evidence>
<organism evidence="9 10">
    <name type="scientific">Clostridium porci</name>
    <dbReference type="NCBI Taxonomy" id="2605778"/>
    <lineage>
        <taxon>Bacteria</taxon>
        <taxon>Bacillati</taxon>
        <taxon>Bacillota</taxon>
        <taxon>Clostridia</taxon>
        <taxon>Eubacteriales</taxon>
        <taxon>Clostridiaceae</taxon>
        <taxon>Clostridium</taxon>
    </lineage>
</organism>
<accession>A0A7X2TDD5</accession>
<reference evidence="9 10" key="1">
    <citation type="submission" date="2019-08" db="EMBL/GenBank/DDBJ databases">
        <title>In-depth cultivation of the pig gut microbiome towards novel bacterial diversity and tailored functional studies.</title>
        <authorList>
            <person name="Wylensek D."/>
            <person name="Hitch T.C.A."/>
            <person name="Clavel T."/>
        </authorList>
    </citation>
    <scope>NUCLEOTIDE SEQUENCE [LARGE SCALE GENOMIC DNA]</scope>
    <source>
        <strain evidence="9 10">WCA-389-WT-23D1</strain>
    </source>
</reference>
<keyword evidence="2 7" id="KW-0813">Transport</keyword>
<sequence length="277" mass="30510">MKEKRYSRNRSGNDIVSHGFLILVSVVSVFPLYYMIVSSTNTSVDVLKARLLPGGALLDNLKTLAATADFFTGLKNSLLVSLAGTLLAICITSLAGYAFEIYHDKGKDITMSVLMLSIMVPQAVTLIPMYLLFAKLNLLNSVTGYILPFVSSAFLIMLFRQNTRTFPYEIVEAARIDGLGEVEIFLKIFLPIMRPVFSTATIVAFMNIWNEYLWALIVMQSPGSKTLQIVLAGMTAGYTVDYGMMMLLALISTIPLALMFFCLQKSFTEGIAGSVKS</sequence>
<dbReference type="PANTHER" id="PTHR43744">
    <property type="entry name" value="ABC TRANSPORTER PERMEASE PROTEIN MG189-RELATED-RELATED"/>
    <property type="match status" value="1"/>
</dbReference>
<dbReference type="AlphaFoldDB" id="A0A7X2TDD5"/>
<dbReference type="Proteomes" id="UP000429958">
    <property type="component" value="Unassembled WGS sequence"/>
</dbReference>
<gene>
    <name evidence="9" type="ORF">FYJ39_12825</name>
</gene>
<dbReference type="SUPFAM" id="SSF161098">
    <property type="entry name" value="MetI-like"/>
    <property type="match status" value="1"/>
</dbReference>
<proteinExistence type="inferred from homology"/>
<keyword evidence="3" id="KW-1003">Cell membrane</keyword>
<dbReference type="GO" id="GO:0055085">
    <property type="term" value="P:transmembrane transport"/>
    <property type="evidence" value="ECO:0007669"/>
    <property type="project" value="InterPro"/>
</dbReference>
<dbReference type="CDD" id="cd06261">
    <property type="entry name" value="TM_PBP2"/>
    <property type="match status" value="1"/>
</dbReference>
<dbReference type="InterPro" id="IPR035906">
    <property type="entry name" value="MetI-like_sf"/>
</dbReference>
<feature type="transmembrane region" description="Helical" evidence="7">
    <location>
        <begin position="242"/>
        <end position="263"/>
    </location>
</feature>
<evidence type="ECO:0000256" key="2">
    <source>
        <dbReference type="ARBA" id="ARBA00022448"/>
    </source>
</evidence>
<comment type="similarity">
    <text evidence="7">Belongs to the binding-protein-dependent transport system permease family.</text>
</comment>
<evidence type="ECO:0000259" key="8">
    <source>
        <dbReference type="PROSITE" id="PS50928"/>
    </source>
</evidence>
<evidence type="ECO:0000256" key="5">
    <source>
        <dbReference type="ARBA" id="ARBA00022989"/>
    </source>
</evidence>
<feature type="transmembrane region" description="Helical" evidence="7">
    <location>
        <begin position="20"/>
        <end position="37"/>
    </location>
</feature>
<name>A0A7X2TDD5_9CLOT</name>
<feature type="transmembrane region" description="Helical" evidence="7">
    <location>
        <begin position="138"/>
        <end position="159"/>
    </location>
</feature>
<keyword evidence="4 7" id="KW-0812">Transmembrane</keyword>
<comment type="caution">
    <text evidence="9">The sequence shown here is derived from an EMBL/GenBank/DDBJ whole genome shotgun (WGS) entry which is preliminary data.</text>
</comment>
<evidence type="ECO:0000256" key="6">
    <source>
        <dbReference type="ARBA" id="ARBA00023136"/>
    </source>
</evidence>
<keyword evidence="6 7" id="KW-0472">Membrane</keyword>
<evidence type="ECO:0000313" key="9">
    <source>
        <dbReference type="EMBL" id="MSS37435.1"/>
    </source>
</evidence>
<evidence type="ECO:0000256" key="3">
    <source>
        <dbReference type="ARBA" id="ARBA00022475"/>
    </source>
</evidence>
<evidence type="ECO:0000256" key="1">
    <source>
        <dbReference type="ARBA" id="ARBA00004651"/>
    </source>
</evidence>
<dbReference type="EMBL" id="VUMD01000011">
    <property type="protein sequence ID" value="MSS37435.1"/>
    <property type="molecule type" value="Genomic_DNA"/>
</dbReference>
<evidence type="ECO:0000256" key="4">
    <source>
        <dbReference type="ARBA" id="ARBA00022692"/>
    </source>
</evidence>
<keyword evidence="10" id="KW-1185">Reference proteome</keyword>
<dbReference type="PROSITE" id="PS50928">
    <property type="entry name" value="ABC_TM1"/>
    <property type="match status" value="1"/>
</dbReference>
<dbReference type="PANTHER" id="PTHR43744:SF2">
    <property type="entry name" value="ARABINOOLIGOSACCHARIDES TRANSPORT SYSTEM PERMEASE PROTEIN ARAQ"/>
    <property type="match status" value="1"/>
</dbReference>
<dbReference type="InterPro" id="IPR000515">
    <property type="entry name" value="MetI-like"/>
</dbReference>
<protein>
    <submittedName>
        <fullName evidence="9">Carbohydrate ABC transporter permease</fullName>
    </submittedName>
</protein>
<dbReference type="GO" id="GO:0005886">
    <property type="term" value="C:plasma membrane"/>
    <property type="evidence" value="ECO:0007669"/>
    <property type="project" value="UniProtKB-SubCell"/>
</dbReference>
<dbReference type="RefSeq" id="WP_154472881.1">
    <property type="nucleotide sequence ID" value="NZ_DBEWUL010000143.1"/>
</dbReference>
<keyword evidence="5 7" id="KW-1133">Transmembrane helix</keyword>
<feature type="domain" description="ABC transmembrane type-1" evidence="8">
    <location>
        <begin position="74"/>
        <end position="263"/>
    </location>
</feature>
<comment type="subcellular location">
    <subcellularLocation>
        <location evidence="1 7">Cell membrane</location>
        <topology evidence="1 7">Multi-pass membrane protein</topology>
    </subcellularLocation>
</comment>
<dbReference type="Pfam" id="PF00528">
    <property type="entry name" value="BPD_transp_1"/>
    <property type="match status" value="1"/>
</dbReference>
<feature type="transmembrane region" description="Helical" evidence="7">
    <location>
        <begin position="78"/>
        <end position="99"/>
    </location>
</feature>
<feature type="transmembrane region" description="Helical" evidence="7">
    <location>
        <begin position="111"/>
        <end position="132"/>
    </location>
</feature>
<feature type="transmembrane region" description="Helical" evidence="7">
    <location>
        <begin position="196"/>
        <end position="217"/>
    </location>
</feature>
<dbReference type="Gene3D" id="1.10.3720.10">
    <property type="entry name" value="MetI-like"/>
    <property type="match status" value="1"/>
</dbReference>